<keyword evidence="1" id="KW-1133">Transmembrane helix</keyword>
<proteinExistence type="predicted"/>
<gene>
    <name evidence="2" type="ORF">EgrG_002053500</name>
</gene>
<reference evidence="2 3" key="1">
    <citation type="journal article" date="2013" name="Nature">
        <title>The genomes of four tapeworm species reveal adaptations to parasitism.</title>
        <authorList>
            <person name="Tsai I.J."/>
            <person name="Zarowiecki M."/>
            <person name="Holroyd N."/>
            <person name="Garciarrubio A."/>
            <person name="Sanchez-Flores A."/>
            <person name="Brooks K.L."/>
            <person name="Tracey A."/>
            <person name="Bobes R.J."/>
            <person name="Fragoso G."/>
            <person name="Sciutto E."/>
            <person name="Aslett M."/>
            <person name="Beasley H."/>
            <person name="Bennett H.M."/>
            <person name="Cai J."/>
            <person name="Camicia F."/>
            <person name="Clark R."/>
            <person name="Cucher M."/>
            <person name="De Silva N."/>
            <person name="Day T.A."/>
            <person name="Deplazes P."/>
            <person name="Estrada K."/>
            <person name="Fernandez C."/>
            <person name="Holland P.W."/>
            <person name="Hou J."/>
            <person name="Hu S."/>
            <person name="Huckvale T."/>
            <person name="Hung S.S."/>
            <person name="Kamenetzky L."/>
            <person name="Keane J.A."/>
            <person name="Kiss F."/>
            <person name="Koziol U."/>
            <person name="Lambert O."/>
            <person name="Liu K."/>
            <person name="Luo X."/>
            <person name="Luo Y."/>
            <person name="Macchiaroli N."/>
            <person name="Nichol S."/>
            <person name="Paps J."/>
            <person name="Parkinson J."/>
            <person name="Pouchkina-Stantcheva N."/>
            <person name="Riddiford N."/>
            <person name="Rosenzvit M."/>
            <person name="Salinas G."/>
            <person name="Wasmuth J.D."/>
            <person name="Zamanian M."/>
            <person name="Zheng Y."/>
            <person name="Cai X."/>
            <person name="Soberon X."/>
            <person name="Olson P.D."/>
            <person name="Laclette J.P."/>
            <person name="Brehm K."/>
            <person name="Berriman M."/>
            <person name="Garciarrubio A."/>
            <person name="Bobes R.J."/>
            <person name="Fragoso G."/>
            <person name="Sanchez-Flores A."/>
            <person name="Estrada K."/>
            <person name="Cevallos M.A."/>
            <person name="Morett E."/>
            <person name="Gonzalez V."/>
            <person name="Portillo T."/>
            <person name="Ochoa-Leyva A."/>
            <person name="Jose M.V."/>
            <person name="Sciutto E."/>
            <person name="Landa A."/>
            <person name="Jimenez L."/>
            <person name="Valdes V."/>
            <person name="Carrero J.C."/>
            <person name="Larralde C."/>
            <person name="Morales-Montor J."/>
            <person name="Limon-Lason J."/>
            <person name="Soberon X."/>
            <person name="Laclette J.P."/>
        </authorList>
    </citation>
    <scope>NUCLEOTIDE SEQUENCE [LARGE SCALE GENOMIC DNA]</scope>
</reference>
<evidence type="ECO:0000256" key="1">
    <source>
        <dbReference type="SAM" id="Phobius"/>
    </source>
</evidence>
<feature type="transmembrane region" description="Helical" evidence="1">
    <location>
        <begin position="40"/>
        <end position="71"/>
    </location>
</feature>
<accession>A0A068X4S1</accession>
<dbReference type="AlphaFoldDB" id="A0A068X4S1"/>
<name>A0A068X4S1_ECHGR</name>
<dbReference type="OrthoDB" id="6266670at2759"/>
<reference evidence="2" key="2">
    <citation type="submission" date="2014-06" db="EMBL/GenBank/DDBJ databases">
        <authorList>
            <person name="Aslett M."/>
        </authorList>
    </citation>
    <scope>NUCLEOTIDE SEQUENCE</scope>
</reference>
<keyword evidence="1" id="KW-0472">Membrane</keyword>
<sequence>MSLKIGETIVLYAVLLLNIVAFTNDGWICGRLYSQMCLEASYVIVVVVGVLATVIVLTLIVVILQTVVAFIDPDSSASSSLQVSAKVLACLVAILECGNDAFSLEEDTVVCLWDLSSAAFIMWNYNGTGMDGGVELYYPPRVVQTTQCRTLGATVEAHSF</sequence>
<evidence type="ECO:0000313" key="2">
    <source>
        <dbReference type="EMBL" id="CDS25019.1"/>
    </source>
</evidence>
<dbReference type="Proteomes" id="UP000492820">
    <property type="component" value="Unassembled WGS sequence"/>
</dbReference>
<evidence type="ECO:0000313" key="3">
    <source>
        <dbReference type="Proteomes" id="UP000492820"/>
    </source>
</evidence>
<evidence type="ECO:0000313" key="4">
    <source>
        <dbReference type="WBParaSite" id="EgrG_002053500"/>
    </source>
</evidence>
<dbReference type="WBParaSite" id="EgrG_002053500">
    <property type="protein sequence ID" value="EgrG_002053500"/>
    <property type="gene ID" value="EgrG_002053500"/>
</dbReference>
<organism evidence="2">
    <name type="scientific">Echinococcus granulosus</name>
    <name type="common">Hydatid tapeworm</name>
    <dbReference type="NCBI Taxonomy" id="6210"/>
    <lineage>
        <taxon>Eukaryota</taxon>
        <taxon>Metazoa</taxon>
        <taxon>Spiralia</taxon>
        <taxon>Lophotrochozoa</taxon>
        <taxon>Platyhelminthes</taxon>
        <taxon>Cestoda</taxon>
        <taxon>Eucestoda</taxon>
        <taxon>Cyclophyllidea</taxon>
        <taxon>Taeniidae</taxon>
        <taxon>Echinococcus</taxon>
        <taxon>Echinococcus granulosus group</taxon>
    </lineage>
</organism>
<reference evidence="4" key="3">
    <citation type="submission" date="2020-10" db="UniProtKB">
        <authorList>
            <consortium name="WormBaseParasite"/>
        </authorList>
    </citation>
    <scope>IDENTIFICATION</scope>
</reference>
<protein>
    <submittedName>
        <fullName evidence="4">Expressed conserved protein</fullName>
    </submittedName>
</protein>
<keyword evidence="1" id="KW-0812">Transmembrane</keyword>
<feature type="transmembrane region" description="Helical" evidence="1">
    <location>
        <begin position="9"/>
        <end position="28"/>
    </location>
</feature>
<dbReference type="EMBL" id="LK028681">
    <property type="protein sequence ID" value="CDS25019.1"/>
    <property type="molecule type" value="Genomic_DNA"/>
</dbReference>